<evidence type="ECO:0000313" key="2">
    <source>
        <dbReference type="EMBL" id="RVW02832.1"/>
    </source>
</evidence>
<organism evidence="2 3">
    <name type="scientific">Rhodococcus xishaensis</name>
    <dbReference type="NCBI Taxonomy" id="2487364"/>
    <lineage>
        <taxon>Bacteria</taxon>
        <taxon>Bacillati</taxon>
        <taxon>Actinomycetota</taxon>
        <taxon>Actinomycetes</taxon>
        <taxon>Mycobacteriales</taxon>
        <taxon>Nocardiaceae</taxon>
        <taxon>Rhodococcus</taxon>
    </lineage>
</organism>
<evidence type="ECO:0000259" key="1">
    <source>
        <dbReference type="Pfam" id="PF16571"/>
    </source>
</evidence>
<dbReference type="EMBL" id="RKLO01000003">
    <property type="protein sequence ID" value="RVW02832.1"/>
    <property type="molecule type" value="Genomic_DNA"/>
</dbReference>
<name>A0A3S3A9H5_9NOCA</name>
<dbReference type="RefSeq" id="WP_127953058.1">
    <property type="nucleotide sequence ID" value="NZ_RKLO01000003.1"/>
</dbReference>
<protein>
    <recommendedName>
        <fullName evidence="1">Elongation factor G-binding protein C-terminal treble-clef zinc-finger domain-containing protein</fullName>
    </recommendedName>
</protein>
<feature type="domain" description="Elongation factor G-binding protein C-terminal treble-clef zinc-finger" evidence="1">
    <location>
        <begin position="6"/>
        <end position="59"/>
    </location>
</feature>
<accession>A0A3S3A9H5</accession>
<dbReference type="InterPro" id="IPR032330">
    <property type="entry name" value="EF-G-binding_C"/>
</dbReference>
<comment type="caution">
    <text evidence="2">The sequence shown here is derived from an EMBL/GenBank/DDBJ whole genome shotgun (WGS) entry which is preliminary data.</text>
</comment>
<reference evidence="2 3" key="1">
    <citation type="submission" date="2018-11" db="EMBL/GenBank/DDBJ databases">
        <title>Rhodococcus spongicola sp. nov. and Rhodococcus xishaensis sp. nov. from marine sponges.</title>
        <authorList>
            <person name="Li L."/>
            <person name="Lin H.W."/>
        </authorList>
    </citation>
    <scope>NUCLEOTIDE SEQUENCE [LARGE SCALE GENOMIC DNA]</scope>
    <source>
        <strain evidence="2 3">LHW51113</strain>
    </source>
</reference>
<dbReference type="OrthoDB" id="4171838at2"/>
<keyword evidence="3" id="KW-1185">Reference proteome</keyword>
<dbReference type="AlphaFoldDB" id="A0A3S3A9H5"/>
<gene>
    <name evidence="2" type="ORF">EGT50_08820</name>
</gene>
<evidence type="ECO:0000313" key="3">
    <source>
        <dbReference type="Proteomes" id="UP000283479"/>
    </source>
</evidence>
<sequence>MCDAVTGRTVALTASRVGESERAGGAGDWVGTYMCTTLACSLSASGKNMPPGGSVPRNGVARAEGRAGSARLECLRRAVVHLK</sequence>
<dbReference type="Pfam" id="PF16571">
    <property type="entry name" value="FBP_C"/>
    <property type="match status" value="1"/>
</dbReference>
<proteinExistence type="predicted"/>
<dbReference type="Proteomes" id="UP000283479">
    <property type="component" value="Unassembled WGS sequence"/>
</dbReference>